<dbReference type="GO" id="GO:0003729">
    <property type="term" value="F:mRNA binding"/>
    <property type="evidence" value="ECO:0007669"/>
    <property type="project" value="UniProtKB-ARBA"/>
</dbReference>
<protein>
    <recommendedName>
        <fullName evidence="5">Pentacotripeptide-repeat region of PRORP domain-containing protein</fullName>
    </recommendedName>
</protein>
<dbReference type="PROSITE" id="PS51375">
    <property type="entry name" value="PPR"/>
    <property type="match status" value="7"/>
</dbReference>
<dbReference type="InterPro" id="IPR002885">
    <property type="entry name" value="PPR_rpt"/>
</dbReference>
<dbReference type="InterPro" id="IPR046848">
    <property type="entry name" value="E_motif"/>
</dbReference>
<gene>
    <name evidence="3" type="ORF">GSCOC_T00039036001</name>
</gene>
<dbReference type="InterPro" id="IPR011990">
    <property type="entry name" value="TPR-like_helical_dom_sf"/>
</dbReference>
<evidence type="ECO:0000313" key="4">
    <source>
        <dbReference type="Proteomes" id="UP000295252"/>
    </source>
</evidence>
<feature type="repeat" description="PPR" evidence="2">
    <location>
        <begin position="632"/>
        <end position="666"/>
    </location>
</feature>
<evidence type="ECO:0000313" key="3">
    <source>
        <dbReference type="EMBL" id="CDP13900.1"/>
    </source>
</evidence>
<feature type="repeat" description="PPR" evidence="2">
    <location>
        <begin position="531"/>
        <end position="565"/>
    </location>
</feature>
<name>A0A068UZD4_COFCA</name>
<dbReference type="PhylomeDB" id="A0A068UZD4"/>
<proteinExistence type="predicted"/>
<dbReference type="NCBIfam" id="TIGR00756">
    <property type="entry name" value="PPR"/>
    <property type="match status" value="6"/>
</dbReference>
<dbReference type="InterPro" id="IPR046960">
    <property type="entry name" value="PPR_At4g14850-like_plant"/>
</dbReference>
<dbReference type="FunFam" id="1.25.40.10:FF:000073">
    <property type="entry name" value="Pentatricopeptide repeat-containing protein chloroplastic"/>
    <property type="match status" value="1"/>
</dbReference>
<dbReference type="InParanoid" id="A0A068UZD4"/>
<dbReference type="FunFam" id="1.25.40.10:FF:000285">
    <property type="entry name" value="Pentatricopeptide repeat-containing protein, chloroplastic"/>
    <property type="match status" value="1"/>
</dbReference>
<organism evidence="3 4">
    <name type="scientific">Coffea canephora</name>
    <name type="common">Robusta coffee</name>
    <dbReference type="NCBI Taxonomy" id="49390"/>
    <lineage>
        <taxon>Eukaryota</taxon>
        <taxon>Viridiplantae</taxon>
        <taxon>Streptophyta</taxon>
        <taxon>Embryophyta</taxon>
        <taxon>Tracheophyta</taxon>
        <taxon>Spermatophyta</taxon>
        <taxon>Magnoliopsida</taxon>
        <taxon>eudicotyledons</taxon>
        <taxon>Gunneridae</taxon>
        <taxon>Pentapetalae</taxon>
        <taxon>asterids</taxon>
        <taxon>lamiids</taxon>
        <taxon>Gentianales</taxon>
        <taxon>Rubiaceae</taxon>
        <taxon>Ixoroideae</taxon>
        <taxon>Gardenieae complex</taxon>
        <taxon>Bertiereae - Coffeeae clade</taxon>
        <taxon>Coffeeae</taxon>
        <taxon>Coffea</taxon>
    </lineage>
</organism>
<dbReference type="EMBL" id="HG739162">
    <property type="protein sequence ID" value="CDP13900.1"/>
    <property type="molecule type" value="Genomic_DNA"/>
</dbReference>
<dbReference type="Pfam" id="PF13041">
    <property type="entry name" value="PPR_2"/>
    <property type="match status" value="3"/>
</dbReference>
<accession>A0A068UZD4</accession>
<dbReference type="FunFam" id="1.25.40.10:FF:000682">
    <property type="entry name" value="Pentatricopeptide repeat-containing protein At3g16610"/>
    <property type="match status" value="1"/>
</dbReference>
<feature type="repeat" description="PPR" evidence="2">
    <location>
        <begin position="667"/>
        <end position="701"/>
    </location>
</feature>
<reference evidence="4" key="1">
    <citation type="journal article" date="2014" name="Science">
        <title>The coffee genome provides insight into the convergent evolution of caffeine biosynthesis.</title>
        <authorList>
            <person name="Denoeud F."/>
            <person name="Carretero-Paulet L."/>
            <person name="Dereeper A."/>
            <person name="Droc G."/>
            <person name="Guyot R."/>
            <person name="Pietrella M."/>
            <person name="Zheng C."/>
            <person name="Alberti A."/>
            <person name="Anthony F."/>
            <person name="Aprea G."/>
            <person name="Aury J.M."/>
            <person name="Bento P."/>
            <person name="Bernard M."/>
            <person name="Bocs S."/>
            <person name="Campa C."/>
            <person name="Cenci A."/>
            <person name="Combes M.C."/>
            <person name="Crouzillat D."/>
            <person name="Da Silva C."/>
            <person name="Daddiego L."/>
            <person name="De Bellis F."/>
            <person name="Dussert S."/>
            <person name="Garsmeur O."/>
            <person name="Gayraud T."/>
            <person name="Guignon V."/>
            <person name="Jahn K."/>
            <person name="Jamilloux V."/>
            <person name="Joet T."/>
            <person name="Labadie K."/>
            <person name="Lan T."/>
            <person name="Leclercq J."/>
            <person name="Lepelley M."/>
            <person name="Leroy T."/>
            <person name="Li L.T."/>
            <person name="Librado P."/>
            <person name="Lopez L."/>
            <person name="Munoz A."/>
            <person name="Noel B."/>
            <person name="Pallavicini A."/>
            <person name="Perrotta G."/>
            <person name="Poncet V."/>
            <person name="Pot D."/>
            <person name="Priyono X."/>
            <person name="Rigoreau M."/>
            <person name="Rouard M."/>
            <person name="Rozas J."/>
            <person name="Tranchant-Dubreuil C."/>
            <person name="VanBuren R."/>
            <person name="Zhang Q."/>
            <person name="Andrade A.C."/>
            <person name="Argout X."/>
            <person name="Bertrand B."/>
            <person name="de Kochko A."/>
            <person name="Graziosi G."/>
            <person name="Henry R.J."/>
            <person name="Jayarama X."/>
            <person name="Ming R."/>
            <person name="Nagai C."/>
            <person name="Rounsley S."/>
            <person name="Sankoff D."/>
            <person name="Giuliano G."/>
            <person name="Albert V.A."/>
            <person name="Wincker P."/>
            <person name="Lashermes P."/>
        </authorList>
    </citation>
    <scope>NUCLEOTIDE SEQUENCE [LARGE SCALE GENOMIC DNA]</scope>
    <source>
        <strain evidence="4">cv. DH200-94</strain>
    </source>
</reference>
<dbReference type="GO" id="GO:0009451">
    <property type="term" value="P:RNA modification"/>
    <property type="evidence" value="ECO:0007669"/>
    <property type="project" value="InterPro"/>
</dbReference>
<dbReference type="AlphaFoldDB" id="A0A068UZD4"/>
<dbReference type="Pfam" id="PF20431">
    <property type="entry name" value="E_motif"/>
    <property type="match status" value="1"/>
</dbReference>
<evidence type="ECO:0008006" key="5">
    <source>
        <dbReference type="Google" id="ProtNLM"/>
    </source>
</evidence>
<feature type="repeat" description="PPR" evidence="2">
    <location>
        <begin position="298"/>
        <end position="332"/>
    </location>
</feature>
<dbReference type="Proteomes" id="UP000295252">
    <property type="component" value="Chromosome IV"/>
</dbReference>
<dbReference type="PANTHER" id="PTHR47926:SF452">
    <property type="entry name" value="PENTATRICOPEPTIDE REPEAT-CONTAINING PROTEIN"/>
    <property type="match status" value="1"/>
</dbReference>
<keyword evidence="4" id="KW-1185">Reference proteome</keyword>
<feature type="repeat" description="PPR" evidence="2">
    <location>
        <begin position="125"/>
        <end position="159"/>
    </location>
</feature>
<evidence type="ECO:0000256" key="1">
    <source>
        <dbReference type="ARBA" id="ARBA00022737"/>
    </source>
</evidence>
<dbReference type="PANTHER" id="PTHR47926">
    <property type="entry name" value="PENTATRICOPEPTIDE REPEAT-CONTAINING PROTEIN"/>
    <property type="match status" value="1"/>
</dbReference>
<evidence type="ECO:0000256" key="2">
    <source>
        <dbReference type="PROSITE-ProRule" id="PRU00708"/>
    </source>
</evidence>
<feature type="repeat" description="PPR" evidence="2">
    <location>
        <begin position="430"/>
        <end position="464"/>
    </location>
</feature>
<dbReference type="FunCoup" id="A0A068UZD4">
    <property type="interactions" value="95"/>
</dbReference>
<dbReference type="STRING" id="49390.A0A068UZD4"/>
<keyword evidence="1" id="KW-0677">Repeat</keyword>
<dbReference type="Pfam" id="PF01535">
    <property type="entry name" value="PPR"/>
    <property type="match status" value="6"/>
</dbReference>
<sequence length="855" mass="95470">MYRNPIKLRPLSTLFGTHVPSLLNSSIRDLVQQGRYFEALQLYAKQSYFPLCTSKFTFPALLKACASLSNLGHGIAIHATIITMGFQFDPYTAASLINMYVKCGSLCNAVQVFENGTHSTAVAQDVTFWNSMIDGFFKNGLIKEGLFQFHRMQSSGVSPDGYSLCILLRALDSNFGVRSGKEIHGYVVRKSFLYDTFVITALIDMYSNFGWPMDAWNVFERLQDKNSSIVVWNAMINGFYENGWWNDSLELYTLVKNEGYKLVASTLSTALAACSHVRYLDFGGQVHADVIKVGCEDEQYVCTSLLSMYAKCGLVEDAAKTFNSVANKGVEIWNSMISAYVGNNTAYDALVMYHQMRSGAIPSDSFTISDILVACSVMGLYDFGRAIHAEIVKRPIQNNLAVQSSLLTMYSKSGSLVNALDVFGSMERKDVVAWGSIISGHSQNRRFKEALDLFKAMESDGMKADPDIMASVINSCVGLENIDLGCSIHGFVIKRRFELDAFVGGALMEFYSKWGQPRLVKTVFSDILNKNLVVWNSLISCYCQNGLLDLSISLLPEMMQHGLYPDPVSITTVLLAISSAVVLLKGKAIHTYKMRLQILHDIQMENALIDMYMKCGSFVYAEHVFHNTSTRNLVTWNTMISGYGSHGEFPKAINFFNEMRTSGISPDGVTFLSLISSCNHSGLVNEGLKLYELMREYRVEPGMEHYINMVDLLGRAGFLDDAYGFINNMHIEADESVWLCLLSACQVHRKIELGELAAQSLFKMDPTNGSYYIPLLNLYVDAGLQDKAANLRSSMRQRGLKKTPGCSWIEVKNQVDVFFSGDSSSRKTIQIYEALQSLRSNMKRTEDSLEVEDAV</sequence>
<dbReference type="Gramene" id="CDP13900">
    <property type="protein sequence ID" value="CDP13900"/>
    <property type="gene ID" value="GSCOC_T00039036001"/>
</dbReference>
<dbReference type="OMA" id="LISCSMT"/>
<dbReference type="OrthoDB" id="1887476at2759"/>
<dbReference type="FunFam" id="1.25.40.10:FF:000090">
    <property type="entry name" value="Pentatricopeptide repeat-containing protein, chloroplastic"/>
    <property type="match status" value="1"/>
</dbReference>
<dbReference type="Gene3D" id="1.25.40.10">
    <property type="entry name" value="Tetratricopeptide repeat domain"/>
    <property type="match status" value="6"/>
</dbReference>
<feature type="repeat" description="PPR" evidence="2">
    <location>
        <begin position="228"/>
        <end position="262"/>
    </location>
</feature>